<name>A0A7J7DA82_TRIWF</name>
<dbReference type="PANTHER" id="PTHR28668:SF1">
    <property type="entry name" value="TRANSMEMBRANE PROTEIN 234"/>
    <property type="match status" value="1"/>
</dbReference>
<comment type="subcellular location">
    <subcellularLocation>
        <location evidence="1">Membrane</location>
        <topology evidence="1">Multi-pass membrane protein</topology>
    </subcellularLocation>
</comment>
<accession>A0A7J7DA82</accession>
<dbReference type="Proteomes" id="UP000593562">
    <property type="component" value="Unassembled WGS sequence"/>
</dbReference>
<comment type="caution">
    <text evidence="7">The sequence shown here is derived from an EMBL/GenBank/DDBJ whole genome shotgun (WGS) entry which is preliminary data.</text>
</comment>
<dbReference type="GO" id="GO:0016020">
    <property type="term" value="C:membrane"/>
    <property type="evidence" value="ECO:0007669"/>
    <property type="project" value="UniProtKB-SubCell"/>
</dbReference>
<keyword evidence="4 6" id="KW-0472">Membrane</keyword>
<organism evidence="7 8">
    <name type="scientific">Tripterygium wilfordii</name>
    <name type="common">Thunder God vine</name>
    <dbReference type="NCBI Taxonomy" id="458696"/>
    <lineage>
        <taxon>Eukaryota</taxon>
        <taxon>Viridiplantae</taxon>
        <taxon>Streptophyta</taxon>
        <taxon>Embryophyta</taxon>
        <taxon>Tracheophyta</taxon>
        <taxon>Spermatophyta</taxon>
        <taxon>Magnoliopsida</taxon>
        <taxon>eudicotyledons</taxon>
        <taxon>Gunneridae</taxon>
        <taxon>Pentapetalae</taxon>
        <taxon>rosids</taxon>
        <taxon>fabids</taxon>
        <taxon>Celastrales</taxon>
        <taxon>Celastraceae</taxon>
        <taxon>Tripterygium</taxon>
    </lineage>
</organism>
<feature type="transmembrane region" description="Helical" evidence="6">
    <location>
        <begin position="116"/>
        <end position="136"/>
    </location>
</feature>
<dbReference type="Gene3D" id="1.10.3730.20">
    <property type="match status" value="1"/>
</dbReference>
<evidence type="ECO:0000256" key="6">
    <source>
        <dbReference type="SAM" id="Phobius"/>
    </source>
</evidence>
<feature type="transmembrane region" description="Helical" evidence="6">
    <location>
        <begin position="143"/>
        <end position="159"/>
    </location>
</feature>
<dbReference type="Pfam" id="PF10639">
    <property type="entry name" value="TMEM234"/>
    <property type="match status" value="1"/>
</dbReference>
<feature type="transmembrane region" description="Helical" evidence="6">
    <location>
        <begin position="81"/>
        <end position="104"/>
    </location>
</feature>
<dbReference type="InParanoid" id="A0A7J7DA82"/>
<evidence type="ECO:0000313" key="8">
    <source>
        <dbReference type="Proteomes" id="UP000593562"/>
    </source>
</evidence>
<evidence type="ECO:0000256" key="5">
    <source>
        <dbReference type="SAM" id="MobiDB-lite"/>
    </source>
</evidence>
<sequence>MYITVLLQRSHKRSPLHHWQWTESDYYDRRRGKDGGGGHSVGRHYAPRRSPLGPVPQIFISSKLSRPQKLHRRFLASLKNWLSLLLFWQYWLPFVLNLSASAIFSGTLSDSPISLAVPGTNATTFAATAVFGMLLGKETRLRFALLDMACIIIGAWLYIS</sequence>
<dbReference type="PANTHER" id="PTHR28668">
    <property type="entry name" value="TRANSMEMBRANE PROTEIN 234"/>
    <property type="match status" value="1"/>
</dbReference>
<dbReference type="EMBL" id="JAAARO010000009">
    <property type="protein sequence ID" value="KAF5742986.1"/>
    <property type="molecule type" value="Genomic_DNA"/>
</dbReference>
<reference evidence="7 8" key="1">
    <citation type="journal article" date="2020" name="Nat. Commun.">
        <title>Genome of Tripterygium wilfordii and identification of cytochrome P450 involved in triptolide biosynthesis.</title>
        <authorList>
            <person name="Tu L."/>
            <person name="Su P."/>
            <person name="Zhang Z."/>
            <person name="Gao L."/>
            <person name="Wang J."/>
            <person name="Hu T."/>
            <person name="Zhou J."/>
            <person name="Zhang Y."/>
            <person name="Zhao Y."/>
            <person name="Liu Y."/>
            <person name="Song Y."/>
            <person name="Tong Y."/>
            <person name="Lu Y."/>
            <person name="Yang J."/>
            <person name="Xu C."/>
            <person name="Jia M."/>
            <person name="Peters R.J."/>
            <person name="Huang L."/>
            <person name="Gao W."/>
        </authorList>
    </citation>
    <scope>NUCLEOTIDE SEQUENCE [LARGE SCALE GENOMIC DNA]</scope>
    <source>
        <strain evidence="8">cv. XIE 37</strain>
        <tissue evidence="7">Leaf</tissue>
    </source>
</reference>
<feature type="region of interest" description="Disordered" evidence="5">
    <location>
        <begin position="30"/>
        <end position="49"/>
    </location>
</feature>
<evidence type="ECO:0000256" key="4">
    <source>
        <dbReference type="ARBA" id="ARBA00023136"/>
    </source>
</evidence>
<evidence type="ECO:0000256" key="2">
    <source>
        <dbReference type="ARBA" id="ARBA00022692"/>
    </source>
</evidence>
<protein>
    <submittedName>
        <fullName evidence="7">Transmembrane protein</fullName>
    </submittedName>
</protein>
<keyword evidence="8" id="KW-1185">Reference proteome</keyword>
<dbReference type="InterPro" id="IPR018908">
    <property type="entry name" value="TMEM234"/>
</dbReference>
<keyword evidence="3 6" id="KW-1133">Transmembrane helix</keyword>
<gene>
    <name evidence="7" type="ORF">HS088_TW09G01048</name>
</gene>
<keyword evidence="2 6" id="KW-0812">Transmembrane</keyword>
<evidence type="ECO:0000256" key="3">
    <source>
        <dbReference type="ARBA" id="ARBA00022989"/>
    </source>
</evidence>
<proteinExistence type="predicted"/>
<dbReference type="AlphaFoldDB" id="A0A7J7DA82"/>
<evidence type="ECO:0000256" key="1">
    <source>
        <dbReference type="ARBA" id="ARBA00004141"/>
    </source>
</evidence>
<evidence type="ECO:0000313" key="7">
    <source>
        <dbReference type="EMBL" id="KAF5742986.1"/>
    </source>
</evidence>